<keyword evidence="1" id="KW-0694">RNA-binding</keyword>
<dbReference type="PROSITE" id="PS50102">
    <property type="entry name" value="RRM"/>
    <property type="match status" value="1"/>
</dbReference>
<reference evidence="4" key="1">
    <citation type="submission" date="2021-06" db="EMBL/GenBank/DDBJ databases">
        <authorList>
            <person name="Kallberg Y."/>
            <person name="Tangrot J."/>
            <person name="Rosling A."/>
        </authorList>
    </citation>
    <scope>NUCLEOTIDE SEQUENCE</scope>
    <source>
        <strain evidence="4">CL551</strain>
    </source>
</reference>
<dbReference type="InterPro" id="IPR012677">
    <property type="entry name" value="Nucleotide-bd_a/b_plait_sf"/>
</dbReference>
<accession>A0A9N8ZUZ9</accession>
<evidence type="ECO:0000313" key="5">
    <source>
        <dbReference type="Proteomes" id="UP000789342"/>
    </source>
</evidence>
<dbReference type="AlphaFoldDB" id="A0A9N8ZUZ9"/>
<evidence type="ECO:0000256" key="1">
    <source>
        <dbReference type="PROSITE-ProRule" id="PRU00176"/>
    </source>
</evidence>
<evidence type="ECO:0000259" key="3">
    <source>
        <dbReference type="PROSITE" id="PS50102"/>
    </source>
</evidence>
<dbReference type="Pfam" id="PF00076">
    <property type="entry name" value="RRM_1"/>
    <property type="match status" value="1"/>
</dbReference>
<dbReference type="CDD" id="cd00590">
    <property type="entry name" value="RRM_SF"/>
    <property type="match status" value="1"/>
</dbReference>
<protein>
    <submittedName>
        <fullName evidence="4">14572_t:CDS:1</fullName>
    </submittedName>
</protein>
<keyword evidence="5" id="KW-1185">Reference proteome</keyword>
<dbReference type="GO" id="GO:0003723">
    <property type="term" value="F:RNA binding"/>
    <property type="evidence" value="ECO:0007669"/>
    <property type="project" value="UniProtKB-UniRule"/>
</dbReference>
<evidence type="ECO:0000313" key="4">
    <source>
        <dbReference type="EMBL" id="CAG8507508.1"/>
    </source>
</evidence>
<feature type="domain" description="RRM" evidence="3">
    <location>
        <begin position="81"/>
        <end position="153"/>
    </location>
</feature>
<dbReference type="EMBL" id="CAJVPV010001762">
    <property type="protein sequence ID" value="CAG8507508.1"/>
    <property type="molecule type" value="Genomic_DNA"/>
</dbReference>
<sequence length="163" mass="19643">MVEHCENYCHLYECANLQNSIKTQYEKINKKRDELIELQREWIHDFLNYKNSHEGKLVDNKQTNLGVRETVSRNSGETEDHWCFIGGITRNAEYRDLKYFLEHYIGKIKRVDVVKSKACAFVEFYEESSYQLAINMRAIKYRNKFLRIEKRMNPNNKGKERQH</sequence>
<dbReference type="SMART" id="SM00360">
    <property type="entry name" value="RRM"/>
    <property type="match status" value="1"/>
</dbReference>
<evidence type="ECO:0000256" key="2">
    <source>
        <dbReference type="SAM" id="Coils"/>
    </source>
</evidence>
<comment type="caution">
    <text evidence="4">The sequence shown here is derived from an EMBL/GenBank/DDBJ whole genome shotgun (WGS) entry which is preliminary data.</text>
</comment>
<keyword evidence="2" id="KW-0175">Coiled coil</keyword>
<feature type="coiled-coil region" evidence="2">
    <location>
        <begin position="14"/>
        <end position="41"/>
    </location>
</feature>
<proteinExistence type="predicted"/>
<gene>
    <name evidence="4" type="ORF">AMORRO_LOCUS3562</name>
</gene>
<dbReference type="Gene3D" id="3.30.70.330">
    <property type="match status" value="1"/>
</dbReference>
<dbReference type="OrthoDB" id="339151at2759"/>
<dbReference type="InterPro" id="IPR000504">
    <property type="entry name" value="RRM_dom"/>
</dbReference>
<dbReference type="InterPro" id="IPR035979">
    <property type="entry name" value="RBD_domain_sf"/>
</dbReference>
<dbReference type="SUPFAM" id="SSF54928">
    <property type="entry name" value="RNA-binding domain, RBD"/>
    <property type="match status" value="1"/>
</dbReference>
<dbReference type="Proteomes" id="UP000789342">
    <property type="component" value="Unassembled WGS sequence"/>
</dbReference>
<name>A0A9N8ZUZ9_9GLOM</name>
<organism evidence="4 5">
    <name type="scientific">Acaulospora morrowiae</name>
    <dbReference type="NCBI Taxonomy" id="94023"/>
    <lineage>
        <taxon>Eukaryota</taxon>
        <taxon>Fungi</taxon>
        <taxon>Fungi incertae sedis</taxon>
        <taxon>Mucoromycota</taxon>
        <taxon>Glomeromycotina</taxon>
        <taxon>Glomeromycetes</taxon>
        <taxon>Diversisporales</taxon>
        <taxon>Acaulosporaceae</taxon>
        <taxon>Acaulospora</taxon>
    </lineage>
</organism>